<feature type="non-terminal residue" evidence="1">
    <location>
        <position position="1"/>
    </location>
</feature>
<dbReference type="Proteomes" id="UP000183567">
    <property type="component" value="Unassembled WGS sequence"/>
</dbReference>
<dbReference type="EMBL" id="LVVM01005101">
    <property type="protein sequence ID" value="OJA11356.1"/>
    <property type="molecule type" value="Genomic_DNA"/>
</dbReference>
<comment type="caution">
    <text evidence="1">The sequence shown here is derived from an EMBL/GenBank/DDBJ whole genome shotgun (WGS) entry which is preliminary data.</text>
</comment>
<evidence type="ECO:0000313" key="1">
    <source>
        <dbReference type="EMBL" id="OJA11356.1"/>
    </source>
</evidence>
<evidence type="ECO:0000313" key="2">
    <source>
        <dbReference type="Proteomes" id="UP000183567"/>
    </source>
</evidence>
<organism evidence="1 2">
    <name type="scientific">Rhizopogon vesiculosus</name>
    <dbReference type="NCBI Taxonomy" id="180088"/>
    <lineage>
        <taxon>Eukaryota</taxon>
        <taxon>Fungi</taxon>
        <taxon>Dikarya</taxon>
        <taxon>Basidiomycota</taxon>
        <taxon>Agaricomycotina</taxon>
        <taxon>Agaricomycetes</taxon>
        <taxon>Agaricomycetidae</taxon>
        <taxon>Boletales</taxon>
        <taxon>Suillineae</taxon>
        <taxon>Rhizopogonaceae</taxon>
        <taxon>Rhizopogon</taxon>
    </lineage>
</organism>
<gene>
    <name evidence="1" type="ORF">AZE42_07375</name>
</gene>
<protein>
    <submittedName>
        <fullName evidence="1">Uncharacterized protein</fullName>
    </submittedName>
</protein>
<reference evidence="1 2" key="1">
    <citation type="submission" date="2016-03" db="EMBL/GenBank/DDBJ databases">
        <title>Comparative genomics of the ectomycorrhizal sister species Rhizopogon vinicolor and Rhizopogon vesiculosus (Basidiomycota: Boletales) reveals a divergence of the mating type B locus.</title>
        <authorList>
            <person name="Mujic A.B."/>
            <person name="Kuo A."/>
            <person name="Tritt A."/>
            <person name="Lipzen A."/>
            <person name="Chen C."/>
            <person name="Johnson J."/>
            <person name="Sharma A."/>
            <person name="Barry K."/>
            <person name="Grigoriev I.V."/>
            <person name="Spatafora J.W."/>
        </authorList>
    </citation>
    <scope>NUCLEOTIDE SEQUENCE [LARGE SCALE GENOMIC DNA]</scope>
    <source>
        <strain evidence="1 2">AM-OR11-056</strain>
    </source>
</reference>
<accession>A0A1J8QHY3</accession>
<dbReference type="AlphaFoldDB" id="A0A1J8QHY3"/>
<proteinExistence type="predicted"/>
<sequence length="117" mass="13346">RIHSTQELKPFTALRFLFVGTSQARDPDAVAAFLSHMCPLECKLDISITWTAFSSRSCRELDNDVLWEISRRSIHWKKVLDLLIQPHGEKENSKALQEEAEDLSSPLLITHDSCIIV</sequence>
<keyword evidence="2" id="KW-1185">Reference proteome</keyword>
<dbReference type="OrthoDB" id="2447803at2759"/>
<dbReference type="STRING" id="180088.A0A1J8QHY3"/>
<name>A0A1J8QHY3_9AGAM</name>